<protein>
    <submittedName>
        <fullName evidence="4">GldG family protein</fullName>
    </submittedName>
</protein>
<feature type="transmembrane region" description="Helical" evidence="1">
    <location>
        <begin position="20"/>
        <end position="43"/>
    </location>
</feature>
<keyword evidence="1" id="KW-0472">Membrane</keyword>
<evidence type="ECO:0000259" key="2">
    <source>
        <dbReference type="Pfam" id="PF09822"/>
    </source>
</evidence>
<reference evidence="4" key="2">
    <citation type="journal article" date="2021" name="PeerJ">
        <title>Extensive microbial diversity within the chicken gut microbiome revealed by metagenomics and culture.</title>
        <authorList>
            <person name="Gilroy R."/>
            <person name="Ravi A."/>
            <person name="Getino M."/>
            <person name="Pursley I."/>
            <person name="Horton D.L."/>
            <person name="Alikhan N.F."/>
            <person name="Baker D."/>
            <person name="Gharbi K."/>
            <person name="Hall N."/>
            <person name="Watson M."/>
            <person name="Adriaenssens E.M."/>
            <person name="Foster-Nyarko E."/>
            <person name="Jarju S."/>
            <person name="Secka A."/>
            <person name="Antonio M."/>
            <person name="Oren A."/>
            <person name="Chaudhuri R.R."/>
            <person name="La Ragione R."/>
            <person name="Hildebrand F."/>
            <person name="Pallen M.J."/>
        </authorList>
    </citation>
    <scope>NUCLEOTIDE SEQUENCE</scope>
    <source>
        <strain evidence="4">4509</strain>
    </source>
</reference>
<keyword evidence="1" id="KW-0812">Transmembrane</keyword>
<reference evidence="4" key="1">
    <citation type="submission" date="2020-10" db="EMBL/GenBank/DDBJ databases">
        <authorList>
            <person name="Gilroy R."/>
        </authorList>
    </citation>
    <scope>NUCLEOTIDE SEQUENCE</scope>
    <source>
        <strain evidence="4">4509</strain>
    </source>
</reference>
<dbReference type="Proteomes" id="UP000824082">
    <property type="component" value="Unassembled WGS sequence"/>
</dbReference>
<dbReference type="InterPro" id="IPR055396">
    <property type="entry name" value="DUF7088"/>
</dbReference>
<evidence type="ECO:0000256" key="1">
    <source>
        <dbReference type="SAM" id="Phobius"/>
    </source>
</evidence>
<evidence type="ECO:0000259" key="3">
    <source>
        <dbReference type="Pfam" id="PF23357"/>
    </source>
</evidence>
<evidence type="ECO:0000313" key="4">
    <source>
        <dbReference type="EMBL" id="HIU42331.1"/>
    </source>
</evidence>
<feature type="domain" description="DUF7088" evidence="3">
    <location>
        <begin position="52"/>
        <end position="142"/>
    </location>
</feature>
<feature type="transmembrane region" description="Helical" evidence="1">
    <location>
        <begin position="477"/>
        <end position="504"/>
    </location>
</feature>
<sequence>MNKPKFLSSRRFKHGTMATVITIVVVAVVVLVNVVAGLLLGLFPSSLDLTDNNRFQLGEESIQYVQGLDEDITITVCMNESEFANTDSTGYYYQANQIIKQYAQYSGHITVQYVDLMEDPSFSANYPDYSLSEGDIIVESDQRLRVVDSSELVVAEYNDDYSSYEYFSDAEQVMTSAISYVAANELTNCAVITGHSESTSAGLTEMLNDNNYQMADVDLASSTLDDSYDLVVICAPMVDYTDAELEQIDAFLTNGGNFGKTLLYIASFQQVGADETTGVVSSATPNLDAYLAEWGIEVSLDGMLYETDSSNIYPFQSSAGAYPFIGFDIVDEDRTAALRDSSLPVLGLYARPVNLLFEAQDNITTTALIQSHDTATLIPYNYSQGDAEYTDYMNNHVGTYNVAALAQKTRYDGLTPYSSNVLVLGDTSLLQQAVTQDARYNNNQYMVNLVNELTGQSGGINISAVSFTSETFTASSAAAVTTLVIFMILIPVAALGGGFAFWLVRRRK</sequence>
<dbReference type="EMBL" id="DVMX01000137">
    <property type="protein sequence ID" value="HIU42331.1"/>
    <property type="molecule type" value="Genomic_DNA"/>
</dbReference>
<dbReference type="CDD" id="cd03143">
    <property type="entry name" value="A4_beta-galactosidase_middle_domain"/>
    <property type="match status" value="1"/>
</dbReference>
<proteinExistence type="predicted"/>
<organism evidence="4 5">
    <name type="scientific">Candidatus Egerieicola faecale</name>
    <dbReference type="NCBI Taxonomy" id="2840774"/>
    <lineage>
        <taxon>Bacteria</taxon>
        <taxon>Bacillati</taxon>
        <taxon>Bacillota</taxon>
        <taxon>Clostridia</taxon>
        <taxon>Eubacteriales</taxon>
        <taxon>Oscillospiraceae</taxon>
        <taxon>Oscillospiraceae incertae sedis</taxon>
        <taxon>Candidatus Egerieicola</taxon>
    </lineage>
</organism>
<dbReference type="AlphaFoldDB" id="A0A9D1IT94"/>
<dbReference type="Pfam" id="PF23357">
    <property type="entry name" value="DUF7088"/>
    <property type="match status" value="1"/>
</dbReference>
<name>A0A9D1IT94_9FIRM</name>
<evidence type="ECO:0000313" key="5">
    <source>
        <dbReference type="Proteomes" id="UP000824082"/>
    </source>
</evidence>
<comment type="caution">
    <text evidence="4">The sequence shown here is derived from an EMBL/GenBank/DDBJ whole genome shotgun (WGS) entry which is preliminary data.</text>
</comment>
<dbReference type="InterPro" id="IPR019196">
    <property type="entry name" value="ABC_transp_unknown"/>
</dbReference>
<keyword evidence="1" id="KW-1133">Transmembrane helix</keyword>
<accession>A0A9D1IT94</accession>
<gene>
    <name evidence="4" type="ORF">IAD19_07245</name>
</gene>
<dbReference type="Pfam" id="PF09822">
    <property type="entry name" value="ABC_transp_aux"/>
    <property type="match status" value="1"/>
</dbReference>
<feature type="domain" description="ABC-type uncharacterised transport system" evidence="2">
    <location>
        <begin position="190"/>
        <end position="448"/>
    </location>
</feature>